<gene>
    <name evidence="1" type="ORF">FC75_GL000145</name>
</gene>
<dbReference type="EMBL" id="AYZJ01000008">
    <property type="protein sequence ID" value="KRN25608.1"/>
    <property type="molecule type" value="Genomic_DNA"/>
</dbReference>
<evidence type="ECO:0000313" key="2">
    <source>
        <dbReference type="Proteomes" id="UP000050865"/>
    </source>
</evidence>
<dbReference type="Proteomes" id="UP000050865">
    <property type="component" value="Unassembled WGS sequence"/>
</dbReference>
<sequence length="157" mass="17138">MIDFANICSYNGGKSILKGVVHMTYADQIGQAAFTHLVADFFAHHYHDRGMKKWQGYYLSDHTAALKKQAKAEAALQDQVALPQQSEAAVRHILATAFASGQSVIVQLKHLTPEGRLAAPLGGKVQGYTDWDEVGIGNAQVSIADIRHADLVPFPQR</sequence>
<name>A0A0R2FB60_9LACO</name>
<reference evidence="1 2" key="1">
    <citation type="journal article" date="2015" name="Genome Announc.">
        <title>Expanding the biotechnology potential of lactobacilli through comparative genomics of 213 strains and associated genera.</title>
        <authorList>
            <person name="Sun Z."/>
            <person name="Harris H.M."/>
            <person name="McCann A."/>
            <person name="Guo C."/>
            <person name="Argimon S."/>
            <person name="Zhang W."/>
            <person name="Yang X."/>
            <person name="Jeffery I.B."/>
            <person name="Cooney J.C."/>
            <person name="Kagawa T.F."/>
            <person name="Liu W."/>
            <person name="Song Y."/>
            <person name="Salvetti E."/>
            <person name="Wrobel A."/>
            <person name="Rasinkangas P."/>
            <person name="Parkhill J."/>
            <person name="Rea M.C."/>
            <person name="O'Sullivan O."/>
            <person name="Ritari J."/>
            <person name="Douillard F.P."/>
            <person name="Paul Ross R."/>
            <person name="Yang R."/>
            <person name="Briner A.E."/>
            <person name="Felis G.E."/>
            <person name="de Vos W.M."/>
            <person name="Barrangou R."/>
            <person name="Klaenhammer T.R."/>
            <person name="Caufield P.W."/>
            <person name="Cui Y."/>
            <person name="Zhang H."/>
            <person name="O'Toole P.W."/>
        </authorList>
    </citation>
    <scope>NUCLEOTIDE SEQUENCE [LARGE SCALE GENOMIC DNA]</scope>
    <source>
        <strain evidence="1 2">DSM 22697</strain>
    </source>
</reference>
<organism evidence="1 2">
    <name type="scientific">Lacticaseibacillus camelliae DSM 22697 = JCM 13995</name>
    <dbReference type="NCBI Taxonomy" id="1423730"/>
    <lineage>
        <taxon>Bacteria</taxon>
        <taxon>Bacillati</taxon>
        <taxon>Bacillota</taxon>
        <taxon>Bacilli</taxon>
        <taxon>Lactobacillales</taxon>
        <taxon>Lactobacillaceae</taxon>
        <taxon>Lacticaseibacillus</taxon>
    </lineage>
</organism>
<keyword evidence="2" id="KW-1185">Reference proteome</keyword>
<dbReference type="STRING" id="1423730.FC75_GL000145"/>
<evidence type="ECO:0000313" key="1">
    <source>
        <dbReference type="EMBL" id="KRN25608.1"/>
    </source>
</evidence>
<proteinExistence type="predicted"/>
<comment type="caution">
    <text evidence="1">The sequence shown here is derived from an EMBL/GenBank/DDBJ whole genome shotgun (WGS) entry which is preliminary data.</text>
</comment>
<protein>
    <submittedName>
        <fullName evidence="1">Phage-related infection protein</fullName>
    </submittedName>
</protein>
<dbReference type="PATRIC" id="fig|1423730.4.peg.156"/>
<dbReference type="AlphaFoldDB" id="A0A0R2FB60"/>
<accession>A0A0R2FB60</accession>